<dbReference type="Gene3D" id="3.40.50.1820">
    <property type="entry name" value="alpha/beta hydrolase"/>
    <property type="match status" value="1"/>
</dbReference>
<dbReference type="PANTHER" id="PTHR43798">
    <property type="entry name" value="MONOACYLGLYCEROL LIPASE"/>
    <property type="match status" value="1"/>
</dbReference>
<dbReference type="InterPro" id="IPR050266">
    <property type="entry name" value="AB_hydrolase_sf"/>
</dbReference>
<reference evidence="2 3" key="1">
    <citation type="submission" date="2019-04" db="EMBL/GenBank/DDBJ databases">
        <title>Alteromonas portus sp. nov., an alginate lyase-excreting marine bacterium.</title>
        <authorList>
            <person name="Huang H."/>
            <person name="Mo K."/>
            <person name="Bao S."/>
        </authorList>
    </citation>
    <scope>NUCLEOTIDE SEQUENCE [LARGE SCALE GENOMIC DNA]</scope>
    <source>
        <strain evidence="2 3">HB161718</strain>
    </source>
</reference>
<comment type="caution">
    <text evidence="2">The sequence shown here is derived from an EMBL/GenBank/DDBJ whole genome shotgun (WGS) entry which is preliminary data.</text>
</comment>
<accession>A0A4V5NPU7</accession>
<gene>
    <name evidence="2" type="ORF">E5672_18840</name>
</gene>
<feature type="domain" description="AB hydrolase-1" evidence="1">
    <location>
        <begin position="22"/>
        <end position="245"/>
    </location>
</feature>
<dbReference type="GO" id="GO:0016787">
    <property type="term" value="F:hydrolase activity"/>
    <property type="evidence" value="ECO:0007669"/>
    <property type="project" value="UniProtKB-KW"/>
</dbReference>
<evidence type="ECO:0000259" key="1">
    <source>
        <dbReference type="Pfam" id="PF00561"/>
    </source>
</evidence>
<keyword evidence="2" id="KW-0378">Hydrolase</keyword>
<dbReference type="Pfam" id="PF00561">
    <property type="entry name" value="Abhydrolase_1"/>
    <property type="match status" value="1"/>
</dbReference>
<name>A0A4V5NPU7_9ALTE</name>
<dbReference type="SUPFAM" id="SSF53474">
    <property type="entry name" value="alpha/beta-Hydrolases"/>
    <property type="match status" value="1"/>
</dbReference>
<evidence type="ECO:0000313" key="3">
    <source>
        <dbReference type="Proteomes" id="UP000305471"/>
    </source>
</evidence>
<protein>
    <submittedName>
        <fullName evidence="2">Alpha/beta hydrolase</fullName>
    </submittedName>
</protein>
<dbReference type="OrthoDB" id="8680283at2"/>
<evidence type="ECO:0000313" key="2">
    <source>
        <dbReference type="EMBL" id="TKB00726.1"/>
    </source>
</evidence>
<dbReference type="Proteomes" id="UP000305471">
    <property type="component" value="Unassembled WGS sequence"/>
</dbReference>
<dbReference type="RefSeq" id="WP_136783735.1">
    <property type="nucleotide sequence ID" value="NZ_SWCO01000012.1"/>
</dbReference>
<organism evidence="2 3">
    <name type="scientific">Alteromonas portus</name>
    <dbReference type="NCBI Taxonomy" id="2565549"/>
    <lineage>
        <taxon>Bacteria</taxon>
        <taxon>Pseudomonadati</taxon>
        <taxon>Pseudomonadota</taxon>
        <taxon>Gammaproteobacteria</taxon>
        <taxon>Alteromonadales</taxon>
        <taxon>Alteromonadaceae</taxon>
        <taxon>Alteromonas/Salinimonas group</taxon>
        <taxon>Alteromonas</taxon>
    </lineage>
</organism>
<dbReference type="InterPro" id="IPR029058">
    <property type="entry name" value="AB_hydrolase_fold"/>
</dbReference>
<dbReference type="AlphaFoldDB" id="A0A4V5NPU7"/>
<dbReference type="InterPro" id="IPR000073">
    <property type="entry name" value="AB_hydrolase_1"/>
</dbReference>
<sequence length="266" mass="30858">MAKQRLLVNDTEVIIDGDGNDTILMIHGWPDNSEIWNNQVAAFRTHFRCVRFTLPGFSSTDTCISPSLEELIELFKQITVSVSPNKPIILMIHDWGSLFGYHFYNQYPDLIAKIISVDIGDWKSWQDNSSLYTKSLAFMYQITLALSWKINGLLGTSITHLLAHMFGSPTHKRHISANMNYPYWYFWFGGRQNYKRQFRDFNPSCPFLFIYGENKPMSGHDSQWLSIQTAKSGNESHSIKADHWLMNKASSQFNEIVWTWLKKNSN</sequence>
<keyword evidence="3" id="KW-1185">Reference proteome</keyword>
<proteinExistence type="predicted"/>
<dbReference type="EMBL" id="SWCO01000012">
    <property type="protein sequence ID" value="TKB00726.1"/>
    <property type="molecule type" value="Genomic_DNA"/>
</dbReference>